<dbReference type="PANTHER" id="PTHR43355:SF2">
    <property type="entry name" value="FLAVIN REDUCTASE (NADPH)"/>
    <property type="match status" value="1"/>
</dbReference>
<evidence type="ECO:0000259" key="1">
    <source>
        <dbReference type="Pfam" id="PF13460"/>
    </source>
</evidence>
<feature type="domain" description="NAD(P)-binding" evidence="1">
    <location>
        <begin position="7"/>
        <end position="194"/>
    </location>
</feature>
<proteinExistence type="predicted"/>
<dbReference type="AlphaFoldDB" id="A0A0R1LSE0"/>
<dbReference type="SUPFAM" id="SSF51735">
    <property type="entry name" value="NAD(P)-binding Rossmann-fold domains"/>
    <property type="match status" value="1"/>
</dbReference>
<dbReference type="EMBL" id="AZDV01000023">
    <property type="protein sequence ID" value="KRK95058.1"/>
    <property type="molecule type" value="Genomic_DNA"/>
</dbReference>
<evidence type="ECO:0000313" key="3">
    <source>
        <dbReference type="Proteomes" id="UP000051955"/>
    </source>
</evidence>
<dbReference type="GO" id="GO:0016646">
    <property type="term" value="F:oxidoreductase activity, acting on the CH-NH group of donors, NAD or NADP as acceptor"/>
    <property type="evidence" value="ECO:0007669"/>
    <property type="project" value="TreeGrafter"/>
</dbReference>
<dbReference type="Proteomes" id="UP000051955">
    <property type="component" value="Unassembled WGS sequence"/>
</dbReference>
<accession>A0A0R1LSE0</accession>
<organism evidence="2 3">
    <name type="scientific">Levilactobacillus acidifarinae DSM 19394 = JCM 15949</name>
    <dbReference type="NCBI Taxonomy" id="1423715"/>
    <lineage>
        <taxon>Bacteria</taxon>
        <taxon>Bacillati</taxon>
        <taxon>Bacillota</taxon>
        <taxon>Bacilli</taxon>
        <taxon>Lactobacillales</taxon>
        <taxon>Lactobacillaceae</taxon>
        <taxon>Levilactobacillus</taxon>
    </lineage>
</organism>
<dbReference type="Gene3D" id="3.40.50.720">
    <property type="entry name" value="NAD(P)-binding Rossmann-like Domain"/>
    <property type="match status" value="1"/>
</dbReference>
<sequence length="206" mass="22451">MKLAIIGASGKTGRAVLHLALERGLTVTVIAHRLPRVPAGVGTIQKAVFDLTTADLQDFDAILCAYTSARKANYPRVSQHLTTILADTGVRLVMVGAGSTLYTNDHRTKTVAETLPRLTRNTSRQHLAAREILQASTAHLNWTYMAPPMAYLPTTPTTGRYQVGRDVLLYDRAGDAAISYPDFALALVDELQHPQNECALMTVAWP</sequence>
<evidence type="ECO:0000313" key="2">
    <source>
        <dbReference type="EMBL" id="KRK95058.1"/>
    </source>
</evidence>
<keyword evidence="3" id="KW-1185">Reference proteome</keyword>
<dbReference type="RefSeq" id="WP_057803028.1">
    <property type="nucleotide sequence ID" value="NZ_AZDV01000023.1"/>
</dbReference>
<dbReference type="PATRIC" id="fig|1423715.3.peg.2320"/>
<name>A0A0R1LSE0_9LACO</name>
<comment type="caution">
    <text evidence="2">The sequence shown here is derived from an EMBL/GenBank/DDBJ whole genome shotgun (WGS) entry which is preliminary data.</text>
</comment>
<dbReference type="Pfam" id="PF13460">
    <property type="entry name" value="NAD_binding_10"/>
    <property type="match status" value="1"/>
</dbReference>
<protein>
    <recommendedName>
        <fullName evidence="1">NAD(P)-binding domain-containing protein</fullName>
    </recommendedName>
</protein>
<gene>
    <name evidence="2" type="ORF">FD25_GL002245</name>
</gene>
<reference evidence="2 3" key="1">
    <citation type="journal article" date="2015" name="Genome Announc.">
        <title>Expanding the biotechnology potential of lactobacilli through comparative genomics of 213 strains and associated genera.</title>
        <authorList>
            <person name="Sun Z."/>
            <person name="Harris H.M."/>
            <person name="McCann A."/>
            <person name="Guo C."/>
            <person name="Argimon S."/>
            <person name="Zhang W."/>
            <person name="Yang X."/>
            <person name="Jeffery I.B."/>
            <person name="Cooney J.C."/>
            <person name="Kagawa T.F."/>
            <person name="Liu W."/>
            <person name="Song Y."/>
            <person name="Salvetti E."/>
            <person name="Wrobel A."/>
            <person name="Rasinkangas P."/>
            <person name="Parkhill J."/>
            <person name="Rea M.C."/>
            <person name="O'Sullivan O."/>
            <person name="Ritari J."/>
            <person name="Douillard F.P."/>
            <person name="Paul Ross R."/>
            <person name="Yang R."/>
            <person name="Briner A.E."/>
            <person name="Felis G.E."/>
            <person name="de Vos W.M."/>
            <person name="Barrangou R."/>
            <person name="Klaenhammer T.R."/>
            <person name="Caufield P.W."/>
            <person name="Cui Y."/>
            <person name="Zhang H."/>
            <person name="O'Toole P.W."/>
        </authorList>
    </citation>
    <scope>NUCLEOTIDE SEQUENCE [LARGE SCALE GENOMIC DNA]</scope>
    <source>
        <strain evidence="2 3">DSM 19394</strain>
    </source>
</reference>
<dbReference type="InterPro" id="IPR051606">
    <property type="entry name" value="Polyketide_Oxido-like"/>
</dbReference>
<dbReference type="InterPro" id="IPR016040">
    <property type="entry name" value="NAD(P)-bd_dom"/>
</dbReference>
<dbReference type="InterPro" id="IPR036291">
    <property type="entry name" value="NAD(P)-bd_dom_sf"/>
</dbReference>
<dbReference type="PANTHER" id="PTHR43355">
    <property type="entry name" value="FLAVIN REDUCTASE (NADPH)"/>
    <property type="match status" value="1"/>
</dbReference>
<dbReference type="STRING" id="1423715.FD25_GL002245"/>
<dbReference type="OrthoDB" id="9785372at2"/>